<dbReference type="Proteomes" id="UP000305202">
    <property type="component" value="Unassembled WGS sequence"/>
</dbReference>
<evidence type="ECO:0000313" key="3">
    <source>
        <dbReference type="EMBL" id="TKI07154.1"/>
    </source>
</evidence>
<dbReference type="Pfam" id="PF01557">
    <property type="entry name" value="FAA_hydrolase"/>
    <property type="match status" value="1"/>
</dbReference>
<evidence type="ECO:0000259" key="2">
    <source>
        <dbReference type="Pfam" id="PF01557"/>
    </source>
</evidence>
<dbReference type="GO" id="GO:0016787">
    <property type="term" value="F:hydrolase activity"/>
    <property type="evidence" value="ECO:0007669"/>
    <property type="project" value="UniProtKB-KW"/>
</dbReference>
<proteinExistence type="predicted"/>
<keyword evidence="4" id="KW-1185">Reference proteome</keyword>
<dbReference type="EMBL" id="SZPQ01000006">
    <property type="protein sequence ID" value="TKI07154.1"/>
    <property type="molecule type" value="Genomic_DNA"/>
</dbReference>
<dbReference type="PANTHER" id="PTHR11820">
    <property type="entry name" value="ACYLPYRUVASE"/>
    <property type="match status" value="1"/>
</dbReference>
<keyword evidence="3" id="KW-0378">Hydrolase</keyword>
<protein>
    <submittedName>
        <fullName evidence="3">Fumarylacetoacetate hydrolase family protein</fullName>
    </submittedName>
</protein>
<dbReference type="InterPro" id="IPR011234">
    <property type="entry name" value="Fumarylacetoacetase-like_C"/>
</dbReference>
<dbReference type="RefSeq" id="WP_136989344.1">
    <property type="nucleotide sequence ID" value="NZ_SZPQ01000006.1"/>
</dbReference>
<dbReference type="SUPFAM" id="SSF56529">
    <property type="entry name" value="FAH"/>
    <property type="match status" value="1"/>
</dbReference>
<sequence>MKLVSFVWEGIVRIGRLNAANTAIEPFSGPAGGDMLAFIQSSAMGREPEADPVGWVERDRVQLLAPIPRPARNIFCVGKNYREHAKEFQASGFDASANENTPALPVIFTKAPSSVIGPGMTIPAYLDYSDSTDYEGELAVVIGRGGRHIARAEAMAHVFGYTIINDVTARTLQQAHRQWFLGKSLDGYCPMGPALVTADEIPSPEQLQLRTWVNGELRQNASVADLLFDIPTLIETLSRTMSLESGDIIATGTCAGVGIGFNPPKFLTHGDQVDIEILPIGRLGNPVATRCE</sequence>
<name>A0ABY2SN13_9HYPH</name>
<comment type="caution">
    <text evidence="3">The sequence shown here is derived from an EMBL/GenBank/DDBJ whole genome shotgun (WGS) entry which is preliminary data.</text>
</comment>
<reference evidence="3 4" key="1">
    <citation type="submission" date="2019-04" db="EMBL/GenBank/DDBJ databases">
        <authorList>
            <person name="Li M."/>
            <person name="Gao C."/>
        </authorList>
    </citation>
    <scope>NUCLEOTIDE SEQUENCE [LARGE SCALE GENOMIC DNA]</scope>
    <source>
        <strain evidence="3 4">BGMRC 2031</strain>
    </source>
</reference>
<organism evidence="3 4">
    <name type="scientific">Martelella alba</name>
    <dbReference type="NCBI Taxonomy" id="2590451"/>
    <lineage>
        <taxon>Bacteria</taxon>
        <taxon>Pseudomonadati</taxon>
        <taxon>Pseudomonadota</taxon>
        <taxon>Alphaproteobacteria</taxon>
        <taxon>Hyphomicrobiales</taxon>
        <taxon>Aurantimonadaceae</taxon>
        <taxon>Martelella</taxon>
    </lineage>
</organism>
<keyword evidence="1" id="KW-0479">Metal-binding</keyword>
<feature type="domain" description="Fumarylacetoacetase-like C-terminal" evidence="2">
    <location>
        <begin position="74"/>
        <end position="287"/>
    </location>
</feature>
<evidence type="ECO:0000313" key="4">
    <source>
        <dbReference type="Proteomes" id="UP000305202"/>
    </source>
</evidence>
<dbReference type="Gene3D" id="3.90.850.10">
    <property type="entry name" value="Fumarylacetoacetase-like, C-terminal domain"/>
    <property type="match status" value="1"/>
</dbReference>
<evidence type="ECO:0000256" key="1">
    <source>
        <dbReference type="ARBA" id="ARBA00022723"/>
    </source>
</evidence>
<gene>
    <name evidence="3" type="ORF">FCN80_06915</name>
</gene>
<dbReference type="PANTHER" id="PTHR11820:SF7">
    <property type="entry name" value="ACYLPYRUVASE FAHD1, MITOCHONDRIAL"/>
    <property type="match status" value="1"/>
</dbReference>
<accession>A0ABY2SN13</accession>
<dbReference type="InterPro" id="IPR036663">
    <property type="entry name" value="Fumarylacetoacetase_C_sf"/>
</dbReference>